<keyword evidence="1" id="KW-0418">Kinase</keyword>
<sequence length="169" mass="18325">MMYRVGSGLRSDRDLSHARTAWPMDRQAAATFPGVPASVSRARRFVRITAAMWKLPSEAEGDAELCMSELVGNAVTHTSSSRLNVRMWSARGMLFVEVDDEDRRDLPQVGQAGEDDEHGRGMFLIDTFAAAWGTVPRMGRGGKTVWAALPLTDRQAVAAVPSGIGSGSF</sequence>
<feature type="domain" description="Histidine kinase/HSP90-like ATPase" evidence="2">
    <location>
        <begin position="33"/>
        <end position="147"/>
    </location>
</feature>
<dbReference type="EMBL" id="JBHSQJ010000021">
    <property type="protein sequence ID" value="MFC5906935.1"/>
    <property type="molecule type" value="Genomic_DNA"/>
</dbReference>
<accession>A0ABW1FWT2</accession>
<keyword evidence="3" id="KW-0547">Nucleotide-binding</keyword>
<dbReference type="CDD" id="cd16936">
    <property type="entry name" value="HATPase_RsbW-like"/>
    <property type="match status" value="1"/>
</dbReference>
<dbReference type="RefSeq" id="WP_380580844.1">
    <property type="nucleotide sequence ID" value="NZ_JBHSQJ010000021.1"/>
</dbReference>
<dbReference type="GO" id="GO:0005524">
    <property type="term" value="F:ATP binding"/>
    <property type="evidence" value="ECO:0007669"/>
    <property type="project" value="UniProtKB-KW"/>
</dbReference>
<dbReference type="PANTHER" id="PTHR35526:SF3">
    <property type="entry name" value="ANTI-SIGMA-F FACTOR RSBW"/>
    <property type="match status" value="1"/>
</dbReference>
<comment type="caution">
    <text evidence="3">The sequence shown here is derived from an EMBL/GenBank/DDBJ whole genome shotgun (WGS) entry which is preliminary data.</text>
</comment>
<keyword evidence="4" id="KW-1185">Reference proteome</keyword>
<dbReference type="PANTHER" id="PTHR35526">
    <property type="entry name" value="ANTI-SIGMA-F FACTOR RSBW-RELATED"/>
    <property type="match status" value="1"/>
</dbReference>
<reference evidence="4" key="1">
    <citation type="journal article" date="2019" name="Int. J. Syst. Evol. Microbiol.">
        <title>The Global Catalogue of Microorganisms (GCM) 10K type strain sequencing project: providing services to taxonomists for standard genome sequencing and annotation.</title>
        <authorList>
            <consortium name="The Broad Institute Genomics Platform"/>
            <consortium name="The Broad Institute Genome Sequencing Center for Infectious Disease"/>
            <person name="Wu L."/>
            <person name="Ma J."/>
        </authorList>
    </citation>
    <scope>NUCLEOTIDE SEQUENCE [LARGE SCALE GENOMIC DNA]</scope>
    <source>
        <strain evidence="4">JCM 4816</strain>
    </source>
</reference>
<keyword evidence="3" id="KW-0067">ATP-binding</keyword>
<evidence type="ECO:0000313" key="3">
    <source>
        <dbReference type="EMBL" id="MFC5906935.1"/>
    </source>
</evidence>
<evidence type="ECO:0000259" key="2">
    <source>
        <dbReference type="Pfam" id="PF13581"/>
    </source>
</evidence>
<protein>
    <submittedName>
        <fullName evidence="3">ATP-binding protein</fullName>
    </submittedName>
</protein>
<keyword evidence="1" id="KW-0808">Transferase</keyword>
<dbReference type="InterPro" id="IPR036890">
    <property type="entry name" value="HATPase_C_sf"/>
</dbReference>
<dbReference type="InterPro" id="IPR003594">
    <property type="entry name" value="HATPase_dom"/>
</dbReference>
<gene>
    <name evidence="3" type="ORF">ACFP3V_06870</name>
</gene>
<evidence type="ECO:0000313" key="4">
    <source>
        <dbReference type="Proteomes" id="UP001596174"/>
    </source>
</evidence>
<dbReference type="Pfam" id="PF13581">
    <property type="entry name" value="HATPase_c_2"/>
    <property type="match status" value="1"/>
</dbReference>
<dbReference type="InterPro" id="IPR050267">
    <property type="entry name" value="Anti-sigma-factor_SerPK"/>
</dbReference>
<evidence type="ECO:0000256" key="1">
    <source>
        <dbReference type="ARBA" id="ARBA00022527"/>
    </source>
</evidence>
<dbReference type="Proteomes" id="UP001596174">
    <property type="component" value="Unassembled WGS sequence"/>
</dbReference>
<keyword evidence="1" id="KW-0723">Serine/threonine-protein kinase</keyword>
<organism evidence="3 4">
    <name type="scientific">Streptacidiphilus monticola</name>
    <dbReference type="NCBI Taxonomy" id="2161674"/>
    <lineage>
        <taxon>Bacteria</taxon>
        <taxon>Bacillati</taxon>
        <taxon>Actinomycetota</taxon>
        <taxon>Actinomycetes</taxon>
        <taxon>Kitasatosporales</taxon>
        <taxon>Streptomycetaceae</taxon>
        <taxon>Streptacidiphilus</taxon>
    </lineage>
</organism>
<proteinExistence type="predicted"/>
<dbReference type="Gene3D" id="3.30.565.10">
    <property type="entry name" value="Histidine kinase-like ATPase, C-terminal domain"/>
    <property type="match status" value="1"/>
</dbReference>
<name>A0ABW1FWT2_9ACTN</name>
<dbReference type="SUPFAM" id="SSF55874">
    <property type="entry name" value="ATPase domain of HSP90 chaperone/DNA topoisomerase II/histidine kinase"/>
    <property type="match status" value="1"/>
</dbReference>